<dbReference type="PANTHER" id="PTHR46649">
    <property type="match status" value="1"/>
</dbReference>
<dbReference type="SUPFAM" id="SSF56784">
    <property type="entry name" value="HAD-like"/>
    <property type="match status" value="1"/>
</dbReference>
<dbReference type="NCBIfam" id="TIGR01549">
    <property type="entry name" value="HAD-SF-IA-v1"/>
    <property type="match status" value="1"/>
</dbReference>
<evidence type="ECO:0008006" key="3">
    <source>
        <dbReference type="Google" id="ProtNLM"/>
    </source>
</evidence>
<proteinExistence type="predicted"/>
<feature type="compositionally biased region" description="Basic and acidic residues" evidence="1">
    <location>
        <begin position="31"/>
        <end position="45"/>
    </location>
</feature>
<sequence>MAAPALRSAAARARAAAFSGGRWLGTSSAAETERERERGKEKEEGGAGWELSVAREYYDYRKSIYGDVTHRALLVDAVGTLIVPAQPTAQVYKSIGEKYGVKYSEDEILMRYRRAYEQPWGGSRLRYVDDGRPFWQHIVTSSTGCSDAQYFEELYQYFMTEKVAAEKPNPTIFLKACEFLRVKPEEAVHVGDDRRNDIWGARDAGCDAWLWGSDVHSFKEVAERIGVEVTKDK</sequence>
<dbReference type="InterPro" id="IPR036412">
    <property type="entry name" value="HAD-like_sf"/>
</dbReference>
<reference evidence="2" key="2">
    <citation type="submission" date="2015-07" db="EMBL/GenBank/DDBJ databases">
        <authorList>
            <person name="Noorani M."/>
        </authorList>
    </citation>
    <scope>NUCLEOTIDE SEQUENCE</scope>
    <source>
        <strain evidence="2">Yugu1</strain>
    </source>
</reference>
<dbReference type="AlphaFoldDB" id="A0A368SQQ9"/>
<accession>A0A368SQQ9</accession>
<organism evidence="2">
    <name type="scientific">Setaria italica</name>
    <name type="common">Foxtail millet</name>
    <name type="synonym">Panicum italicum</name>
    <dbReference type="NCBI Taxonomy" id="4555"/>
    <lineage>
        <taxon>Eukaryota</taxon>
        <taxon>Viridiplantae</taxon>
        <taxon>Streptophyta</taxon>
        <taxon>Embryophyta</taxon>
        <taxon>Tracheophyta</taxon>
        <taxon>Spermatophyta</taxon>
        <taxon>Magnoliopsida</taxon>
        <taxon>Liliopsida</taxon>
        <taxon>Poales</taxon>
        <taxon>Poaceae</taxon>
        <taxon>PACMAD clade</taxon>
        <taxon>Panicoideae</taxon>
        <taxon>Panicodae</taxon>
        <taxon>Paniceae</taxon>
        <taxon>Cenchrinae</taxon>
        <taxon>Setaria</taxon>
    </lineage>
</organism>
<dbReference type="PANTHER" id="PTHR46649:SF7">
    <property type="entry name" value="HALOACID DEHALOGENASE-LIKE HYDROLASE (HAD) SUPERFAMILY PROTEIN"/>
    <property type="match status" value="1"/>
</dbReference>
<name>A0A368SQQ9_SETIT</name>
<dbReference type="InterPro" id="IPR023214">
    <property type="entry name" value="HAD_sf"/>
</dbReference>
<evidence type="ECO:0000313" key="2">
    <source>
        <dbReference type="EMBL" id="RCV44755.1"/>
    </source>
</evidence>
<dbReference type="InterPro" id="IPR006439">
    <property type="entry name" value="HAD-SF_hydro_IA"/>
</dbReference>
<dbReference type="Gene3D" id="3.40.50.1000">
    <property type="entry name" value="HAD superfamily/HAD-like"/>
    <property type="match status" value="1"/>
</dbReference>
<feature type="region of interest" description="Disordered" evidence="1">
    <location>
        <begin position="26"/>
        <end position="45"/>
    </location>
</feature>
<gene>
    <name evidence="2" type="ORF">SETIT_9G399900v2</name>
</gene>
<dbReference type="EMBL" id="CM003536">
    <property type="protein sequence ID" value="RCV44755.1"/>
    <property type="molecule type" value="Genomic_DNA"/>
</dbReference>
<dbReference type="Pfam" id="PF00702">
    <property type="entry name" value="Hydrolase"/>
    <property type="match status" value="1"/>
</dbReference>
<evidence type="ECO:0000256" key="1">
    <source>
        <dbReference type="SAM" id="MobiDB-lite"/>
    </source>
</evidence>
<dbReference type="OrthoDB" id="1694274at2759"/>
<reference evidence="2" key="1">
    <citation type="journal article" date="2012" name="Nat. Biotechnol.">
        <title>Reference genome sequence of the model plant Setaria.</title>
        <authorList>
            <person name="Bennetzen J.L."/>
            <person name="Schmutz J."/>
            <person name="Wang H."/>
            <person name="Percifield R."/>
            <person name="Hawkins J."/>
            <person name="Pontaroli A.C."/>
            <person name="Estep M."/>
            <person name="Feng L."/>
            <person name="Vaughn J.N."/>
            <person name="Grimwood J."/>
            <person name="Jenkins J."/>
            <person name="Barry K."/>
            <person name="Lindquist E."/>
            <person name="Hellsten U."/>
            <person name="Deshpande S."/>
            <person name="Wang X."/>
            <person name="Wu X."/>
            <person name="Mitros T."/>
            <person name="Triplett J."/>
            <person name="Yang X."/>
            <person name="Ye C.Y."/>
            <person name="Mauro-Herrera M."/>
            <person name="Wang L."/>
            <person name="Li P."/>
            <person name="Sharma M."/>
            <person name="Sharma R."/>
            <person name="Ronald P.C."/>
            <person name="Panaud O."/>
            <person name="Kellogg E.A."/>
            <person name="Brutnell T.P."/>
            <person name="Doust A.N."/>
            <person name="Tuskan G.A."/>
            <person name="Rokhsar D."/>
            <person name="Devos K.M."/>
        </authorList>
    </citation>
    <scope>NUCLEOTIDE SEQUENCE [LARGE SCALE GENOMIC DNA]</scope>
    <source>
        <strain evidence="2">Yugu1</strain>
    </source>
</reference>
<protein>
    <recommendedName>
        <fullName evidence="3">Haloacid dehalogenase-like hydrolase domain-containing protein 3</fullName>
    </recommendedName>
</protein>